<dbReference type="InterPro" id="IPR015421">
    <property type="entry name" value="PyrdxlP-dep_Trfase_major"/>
</dbReference>
<dbReference type="PANTHER" id="PTHR11986">
    <property type="entry name" value="AMINOTRANSFERASE CLASS III"/>
    <property type="match status" value="1"/>
</dbReference>
<dbReference type="InterPro" id="IPR049704">
    <property type="entry name" value="Aminotrans_3_PPA_site"/>
</dbReference>
<evidence type="ECO:0000313" key="10">
    <source>
        <dbReference type="Proteomes" id="UP001264980"/>
    </source>
</evidence>
<protein>
    <recommendedName>
        <fullName evidence="3">ornithine aminotransferase</fullName>
        <ecNumber evidence="3">2.6.1.13</ecNumber>
    </recommendedName>
    <alternativeName>
        <fullName evidence="7">Ornithine--oxo-acid aminotransferase</fullName>
    </alternativeName>
</protein>
<comment type="caution">
    <text evidence="9">The sequence shown here is derived from an EMBL/GenBank/DDBJ whole genome shotgun (WGS) entry which is preliminary data.</text>
</comment>
<keyword evidence="4 9" id="KW-0032">Aminotransferase</keyword>
<gene>
    <name evidence="9" type="ORF">J2W84_004655</name>
</gene>
<dbReference type="InterPro" id="IPR015424">
    <property type="entry name" value="PyrdxlP-dep_Trfase"/>
</dbReference>
<dbReference type="PIRSF" id="PIRSF000521">
    <property type="entry name" value="Transaminase_4ab_Lys_Orn"/>
    <property type="match status" value="1"/>
</dbReference>
<evidence type="ECO:0000256" key="6">
    <source>
        <dbReference type="ARBA" id="ARBA00022898"/>
    </source>
</evidence>
<name>A0ABU1R2I2_9BACT</name>
<dbReference type="RefSeq" id="WP_309988097.1">
    <property type="nucleotide sequence ID" value="NZ_JAVDTI010000005.1"/>
</dbReference>
<evidence type="ECO:0000313" key="9">
    <source>
        <dbReference type="EMBL" id="MDR6807601.1"/>
    </source>
</evidence>
<proteinExistence type="inferred from homology"/>
<dbReference type="PANTHER" id="PTHR11986:SF18">
    <property type="entry name" value="ORNITHINE AMINOTRANSFERASE, MITOCHONDRIAL"/>
    <property type="match status" value="1"/>
</dbReference>
<dbReference type="PROSITE" id="PS00600">
    <property type="entry name" value="AA_TRANSFER_CLASS_3"/>
    <property type="match status" value="1"/>
</dbReference>
<comment type="pathway">
    <text evidence="2">Amino-acid biosynthesis; L-proline biosynthesis; L-glutamate 5-semialdehyde from L-ornithine: step 1/1.</text>
</comment>
<dbReference type="Proteomes" id="UP001264980">
    <property type="component" value="Unassembled WGS sequence"/>
</dbReference>
<comment type="similarity">
    <text evidence="8">Belongs to the class-III pyridoxal-phosphate-dependent aminotransferase family.</text>
</comment>
<dbReference type="GO" id="GO:0004587">
    <property type="term" value="F:ornithine aminotransferase activity"/>
    <property type="evidence" value="ECO:0007669"/>
    <property type="project" value="UniProtKB-EC"/>
</dbReference>
<dbReference type="InterPro" id="IPR010164">
    <property type="entry name" value="Orn_aminotrans"/>
</dbReference>
<dbReference type="Gene3D" id="3.40.640.10">
    <property type="entry name" value="Type I PLP-dependent aspartate aminotransferase-like (Major domain)"/>
    <property type="match status" value="1"/>
</dbReference>
<dbReference type="EMBL" id="JAVDTI010000005">
    <property type="protein sequence ID" value="MDR6807601.1"/>
    <property type="molecule type" value="Genomic_DNA"/>
</dbReference>
<evidence type="ECO:0000256" key="8">
    <source>
        <dbReference type="RuleBase" id="RU003560"/>
    </source>
</evidence>
<dbReference type="EC" id="2.6.1.13" evidence="3"/>
<evidence type="ECO:0000256" key="2">
    <source>
        <dbReference type="ARBA" id="ARBA00004998"/>
    </source>
</evidence>
<evidence type="ECO:0000256" key="7">
    <source>
        <dbReference type="ARBA" id="ARBA00030587"/>
    </source>
</evidence>
<keyword evidence="6 8" id="KW-0663">Pyridoxal phosphate</keyword>
<dbReference type="InterPro" id="IPR005814">
    <property type="entry name" value="Aminotrans_3"/>
</dbReference>
<reference evidence="9 10" key="1">
    <citation type="submission" date="2023-07" db="EMBL/GenBank/DDBJ databases">
        <title>Sorghum-associated microbial communities from plants grown in Nebraska, USA.</title>
        <authorList>
            <person name="Schachtman D."/>
        </authorList>
    </citation>
    <scope>NUCLEOTIDE SEQUENCE [LARGE SCALE GENOMIC DNA]</scope>
    <source>
        <strain evidence="9 10">BE57</strain>
    </source>
</reference>
<accession>A0ABU1R2I2</accession>
<sequence length="420" mass="46201">MPNYTDTTDISPSQSAIDLEYRYGAHNYKPMPVVIQRGEGVFLWDVEGKQYFDFLSAYSAVSQGHCHPKIVDAMVRQAQKLTLTSRAFYNDRLGECEKFLCDYFGYDKVLMMNSGVEGGETALKLTRKWAYKVKGIEPGKAKTVYAAGNFWGRTLAAISSSTDPSSTNDYGPFLPGYEIIPYNDLAALENLLKNDPNIAGFMVEPIQGEAGVVVPEDGYLKGVRELCTKYNVLFIADEVQTGIGRTGKRLACDWEGVKPDILVLGKALSGGTMPVSAAFADDEIMLTIAPGEHGSTYGGNPLACAVTIAALQVVQEENLAENAEQMGRIFRRRMQELQKQCSLIESVRGKGLLNAIVINDSEDSSTAMDLCYKMMEKGLLCKPTHGNKIRFAPPLVINESQMEAACRIIEEVFLEMNGNL</sequence>
<evidence type="ECO:0000256" key="4">
    <source>
        <dbReference type="ARBA" id="ARBA00022576"/>
    </source>
</evidence>
<comment type="cofactor">
    <cofactor evidence="1">
        <name>pyridoxal 5'-phosphate</name>
        <dbReference type="ChEBI" id="CHEBI:597326"/>
    </cofactor>
</comment>
<keyword evidence="10" id="KW-1185">Reference proteome</keyword>
<dbReference type="CDD" id="cd00610">
    <property type="entry name" value="OAT_like"/>
    <property type="match status" value="1"/>
</dbReference>
<dbReference type="Gene3D" id="3.90.1150.10">
    <property type="entry name" value="Aspartate Aminotransferase, domain 1"/>
    <property type="match status" value="1"/>
</dbReference>
<evidence type="ECO:0000256" key="5">
    <source>
        <dbReference type="ARBA" id="ARBA00022679"/>
    </source>
</evidence>
<evidence type="ECO:0000256" key="3">
    <source>
        <dbReference type="ARBA" id="ARBA00012924"/>
    </source>
</evidence>
<evidence type="ECO:0000256" key="1">
    <source>
        <dbReference type="ARBA" id="ARBA00001933"/>
    </source>
</evidence>
<keyword evidence="5 9" id="KW-0808">Transferase</keyword>
<dbReference type="SUPFAM" id="SSF53383">
    <property type="entry name" value="PLP-dependent transferases"/>
    <property type="match status" value="1"/>
</dbReference>
<dbReference type="NCBIfam" id="TIGR01885">
    <property type="entry name" value="Orn_aminotrans"/>
    <property type="match status" value="1"/>
</dbReference>
<dbReference type="Pfam" id="PF00202">
    <property type="entry name" value="Aminotran_3"/>
    <property type="match status" value="1"/>
</dbReference>
<dbReference type="InterPro" id="IPR050103">
    <property type="entry name" value="Class-III_PLP-dep_AT"/>
</dbReference>
<dbReference type="InterPro" id="IPR015422">
    <property type="entry name" value="PyrdxlP-dep_Trfase_small"/>
</dbReference>
<organism evidence="9 10">
    <name type="scientific">Dyadobacter fermentans</name>
    <dbReference type="NCBI Taxonomy" id="94254"/>
    <lineage>
        <taxon>Bacteria</taxon>
        <taxon>Pseudomonadati</taxon>
        <taxon>Bacteroidota</taxon>
        <taxon>Cytophagia</taxon>
        <taxon>Cytophagales</taxon>
        <taxon>Spirosomataceae</taxon>
        <taxon>Dyadobacter</taxon>
    </lineage>
</organism>